<evidence type="ECO:0000256" key="12">
    <source>
        <dbReference type="ARBA" id="ARBA00023012"/>
    </source>
</evidence>
<evidence type="ECO:0000259" key="16">
    <source>
        <dbReference type="PROSITE" id="PS50109"/>
    </source>
</evidence>
<dbReference type="Pfam" id="PF00512">
    <property type="entry name" value="HisKA"/>
    <property type="match status" value="1"/>
</dbReference>
<evidence type="ECO:0000259" key="17">
    <source>
        <dbReference type="PROSITE" id="PS50110"/>
    </source>
</evidence>
<dbReference type="STRING" id="1381081.BIY22_07520"/>
<protein>
    <recommendedName>
        <fullName evidence="3">histidine kinase</fullName>
        <ecNumber evidence="3">2.7.13.3</ecNumber>
    </recommendedName>
</protein>
<dbReference type="InterPro" id="IPR001789">
    <property type="entry name" value="Sig_transdc_resp-reg_receiver"/>
</dbReference>
<dbReference type="GO" id="GO:0005524">
    <property type="term" value="F:ATP binding"/>
    <property type="evidence" value="ECO:0007669"/>
    <property type="project" value="UniProtKB-KW"/>
</dbReference>
<evidence type="ECO:0000313" key="19">
    <source>
        <dbReference type="Proteomes" id="UP000186313"/>
    </source>
</evidence>
<evidence type="ECO:0000256" key="15">
    <source>
        <dbReference type="SAM" id="Phobius"/>
    </source>
</evidence>
<dbReference type="FunFam" id="1.10.287.130:FF:000004">
    <property type="entry name" value="Ethylene receptor 1"/>
    <property type="match status" value="1"/>
</dbReference>
<gene>
    <name evidence="18" type="ORF">BIY22_07520</name>
</gene>
<evidence type="ECO:0000256" key="3">
    <source>
        <dbReference type="ARBA" id="ARBA00012438"/>
    </source>
</evidence>
<dbReference type="InterPro" id="IPR036097">
    <property type="entry name" value="HisK_dim/P_sf"/>
</dbReference>
<dbReference type="InterPro" id="IPR036890">
    <property type="entry name" value="HATPase_C_sf"/>
</dbReference>
<accession>A0A1Q9HE47</accession>
<feature type="transmembrane region" description="Helical" evidence="15">
    <location>
        <begin position="13"/>
        <end position="34"/>
    </location>
</feature>
<dbReference type="CDD" id="cd16922">
    <property type="entry name" value="HATPase_EvgS-ArcB-TorS-like"/>
    <property type="match status" value="1"/>
</dbReference>
<dbReference type="CDD" id="cd00082">
    <property type="entry name" value="HisKA"/>
    <property type="match status" value="1"/>
</dbReference>
<dbReference type="SUPFAM" id="SSF52172">
    <property type="entry name" value="CheY-like"/>
    <property type="match status" value="1"/>
</dbReference>
<dbReference type="FunFam" id="3.30.565.10:FF:000010">
    <property type="entry name" value="Sensor histidine kinase RcsC"/>
    <property type="match status" value="1"/>
</dbReference>
<evidence type="ECO:0000256" key="4">
    <source>
        <dbReference type="ARBA" id="ARBA00022553"/>
    </source>
</evidence>
<dbReference type="Proteomes" id="UP000186313">
    <property type="component" value="Unassembled WGS sequence"/>
</dbReference>
<dbReference type="Pfam" id="PF00072">
    <property type="entry name" value="Response_reg"/>
    <property type="match status" value="1"/>
</dbReference>
<dbReference type="CDD" id="cd12913">
    <property type="entry name" value="PDC1_MCP_like"/>
    <property type="match status" value="1"/>
</dbReference>
<organism evidence="18 19">
    <name type="scientific">Vibrio panuliri</name>
    <dbReference type="NCBI Taxonomy" id="1381081"/>
    <lineage>
        <taxon>Bacteria</taxon>
        <taxon>Pseudomonadati</taxon>
        <taxon>Pseudomonadota</taxon>
        <taxon>Gammaproteobacteria</taxon>
        <taxon>Vibrionales</taxon>
        <taxon>Vibrionaceae</taxon>
        <taxon>Vibrio</taxon>
    </lineage>
</organism>
<keyword evidence="11 15" id="KW-1133">Transmembrane helix</keyword>
<dbReference type="SUPFAM" id="SSF55874">
    <property type="entry name" value="ATPase domain of HSP90 chaperone/DNA topoisomerase II/histidine kinase"/>
    <property type="match status" value="1"/>
</dbReference>
<keyword evidence="10" id="KW-0067">ATP-binding</keyword>
<dbReference type="InterPro" id="IPR004358">
    <property type="entry name" value="Sig_transdc_His_kin-like_C"/>
</dbReference>
<dbReference type="InterPro" id="IPR003594">
    <property type="entry name" value="HATPase_dom"/>
</dbReference>
<dbReference type="Pfam" id="PF02518">
    <property type="entry name" value="HATPase_c"/>
    <property type="match status" value="1"/>
</dbReference>
<dbReference type="Gene3D" id="3.40.50.2300">
    <property type="match status" value="1"/>
</dbReference>
<keyword evidence="12" id="KW-0902">Two-component regulatory system</keyword>
<dbReference type="Gene3D" id="3.30.450.20">
    <property type="entry name" value="PAS domain"/>
    <property type="match status" value="1"/>
</dbReference>
<evidence type="ECO:0000256" key="14">
    <source>
        <dbReference type="PROSITE-ProRule" id="PRU00169"/>
    </source>
</evidence>
<keyword evidence="7" id="KW-0547">Nucleotide-binding</keyword>
<evidence type="ECO:0000256" key="9">
    <source>
        <dbReference type="ARBA" id="ARBA00022801"/>
    </source>
</evidence>
<evidence type="ECO:0000256" key="11">
    <source>
        <dbReference type="ARBA" id="ARBA00022989"/>
    </source>
</evidence>
<feature type="modified residue" description="4-aspartylphosphate" evidence="14">
    <location>
        <position position="648"/>
    </location>
</feature>
<evidence type="ECO:0000256" key="8">
    <source>
        <dbReference type="ARBA" id="ARBA00022777"/>
    </source>
</evidence>
<keyword evidence="13 15" id="KW-0472">Membrane</keyword>
<dbReference type="GO" id="GO:0016020">
    <property type="term" value="C:membrane"/>
    <property type="evidence" value="ECO:0007669"/>
    <property type="project" value="UniProtKB-SubCell"/>
</dbReference>
<keyword evidence="6 15" id="KW-0812">Transmembrane</keyword>
<dbReference type="AlphaFoldDB" id="A0A1Q9HE47"/>
<evidence type="ECO:0000256" key="13">
    <source>
        <dbReference type="ARBA" id="ARBA00023136"/>
    </source>
</evidence>
<dbReference type="PRINTS" id="PR00344">
    <property type="entry name" value="BCTRLSENSOR"/>
</dbReference>
<keyword evidence="9" id="KW-0378">Hydrolase</keyword>
<dbReference type="Gene3D" id="1.10.287.130">
    <property type="match status" value="1"/>
</dbReference>
<dbReference type="EMBL" id="MJMJ01000023">
    <property type="protein sequence ID" value="OLQ88015.1"/>
    <property type="molecule type" value="Genomic_DNA"/>
</dbReference>
<keyword evidence="4 14" id="KW-0597">Phosphoprotein</keyword>
<dbReference type="SMART" id="SM00448">
    <property type="entry name" value="REC"/>
    <property type="match status" value="1"/>
</dbReference>
<dbReference type="SUPFAM" id="SSF47384">
    <property type="entry name" value="Homodimeric domain of signal transducing histidine kinase"/>
    <property type="match status" value="1"/>
</dbReference>
<evidence type="ECO:0000313" key="18">
    <source>
        <dbReference type="EMBL" id="OLQ88015.1"/>
    </source>
</evidence>
<name>A0A1Q9HE47_9VIBR</name>
<dbReference type="PROSITE" id="PS50110">
    <property type="entry name" value="RESPONSE_REGULATORY"/>
    <property type="match status" value="1"/>
</dbReference>
<feature type="domain" description="Response regulatory" evidence="17">
    <location>
        <begin position="599"/>
        <end position="716"/>
    </location>
</feature>
<dbReference type="InterPro" id="IPR003661">
    <property type="entry name" value="HisK_dim/P_dom"/>
</dbReference>
<proteinExistence type="predicted"/>
<comment type="caution">
    <text evidence="18">The sequence shown here is derived from an EMBL/GenBank/DDBJ whole genome shotgun (WGS) entry which is preliminary data.</text>
</comment>
<dbReference type="Gene3D" id="3.30.565.10">
    <property type="entry name" value="Histidine kinase-like ATPase, C-terminal domain"/>
    <property type="match status" value="1"/>
</dbReference>
<dbReference type="GO" id="GO:0000155">
    <property type="term" value="F:phosphorelay sensor kinase activity"/>
    <property type="evidence" value="ECO:0007669"/>
    <property type="project" value="InterPro"/>
</dbReference>
<dbReference type="InterPro" id="IPR011006">
    <property type="entry name" value="CheY-like_superfamily"/>
</dbReference>
<evidence type="ECO:0000256" key="6">
    <source>
        <dbReference type="ARBA" id="ARBA00022692"/>
    </source>
</evidence>
<keyword evidence="8 18" id="KW-0418">Kinase</keyword>
<dbReference type="InterPro" id="IPR005467">
    <property type="entry name" value="His_kinase_dom"/>
</dbReference>
<dbReference type="SMART" id="SM00387">
    <property type="entry name" value="HATPase_c"/>
    <property type="match status" value="1"/>
</dbReference>
<evidence type="ECO:0000256" key="5">
    <source>
        <dbReference type="ARBA" id="ARBA00022679"/>
    </source>
</evidence>
<comment type="catalytic activity">
    <reaction evidence="1">
        <text>ATP + protein L-histidine = ADP + protein N-phospho-L-histidine.</text>
        <dbReference type="EC" id="2.7.13.3"/>
    </reaction>
</comment>
<comment type="subcellular location">
    <subcellularLocation>
        <location evidence="2">Membrane</location>
    </subcellularLocation>
</comment>
<evidence type="ECO:0000256" key="10">
    <source>
        <dbReference type="ARBA" id="ARBA00022840"/>
    </source>
</evidence>
<dbReference type="PROSITE" id="PS50109">
    <property type="entry name" value="HIS_KIN"/>
    <property type="match status" value="1"/>
</dbReference>
<sequence length="803" mass="89477">MTQSSSLKRQSKFALAVYLAFVIAVVGTVSYFVVEPPIRDQLIRNLDSRSQIISSEIQSSLESPLGILQSIVSVGNTGKSPQLQAEMLQSLFRVIDGVAVSGGLWPKPDTTDANQPYKSQFFNRAKDGKIDRIYSWDNPATGGYDGESWYTEVVDKPIGTVVWSSVYIDPFTHVQMITASSPYYVDNQFAGVATVDLSLESLVDYVKRHAQQHELGVLIRDGNGDVVIEHNYKIVEGIYISEQKFGDFGWTIDVVNANRLVSDQAYDIVTKVEMGIIPIMLLCVLIGYVVINRSLIDPIAHIAREVDDSKHGGLINLNYRNDDEIKHLIDVFNQKTVFLEQEKKKALASTRAKSAFLATISHEVRTPMNGVLGTAQILLKTDLTPEQRKHLKTLYDSGDHMMMLLNEILDFSKIEQGHLELERAPFPLESILGSINSVYYTLCAEKGLKFAIESDISKLRWYISDKARLRQILFNLLNNAVKFTSHGAITVSFAEVEMEGRNYLNIKVTDSGVGIDSSALDKIFKPFVQAESSTTRRFGGTGLGLAIVKQISELMNGDISVQSQLGEGTTFDVLLEMEICPPAQTEVREHKKLDYTGLKVLIVEDNRTNTIIIKSFMAGKGFECHCVGDGEQAVEAVQNSQFDLIMMDNHMPRKDGITATQEIRALSCAGADTLIFGCTADLFKETQERMMAAGVDGIVSKPIDEKELDDLLYRHSDKLYQFKPLHGSQTRVPFNAEEQLVSLYIAVEDRKPDDAHQILSKMFSHFEHNEESDAGALLAPLVKQKQLPSQQELDVLTVLLKDA</sequence>
<dbReference type="PANTHER" id="PTHR45339:SF1">
    <property type="entry name" value="HYBRID SIGNAL TRANSDUCTION HISTIDINE KINASE J"/>
    <property type="match status" value="1"/>
</dbReference>
<dbReference type="CDD" id="cd17546">
    <property type="entry name" value="REC_hyHK_CKI1_RcsC-like"/>
    <property type="match status" value="1"/>
</dbReference>
<dbReference type="RefSeq" id="WP_075709187.1">
    <property type="nucleotide sequence ID" value="NZ_MJMJ01000023.1"/>
</dbReference>
<dbReference type="EC" id="2.7.13.3" evidence="3"/>
<dbReference type="SMART" id="SM00388">
    <property type="entry name" value="HisKA"/>
    <property type="match status" value="1"/>
</dbReference>
<feature type="domain" description="Histidine kinase" evidence="16">
    <location>
        <begin position="359"/>
        <end position="579"/>
    </location>
</feature>
<dbReference type="OrthoDB" id="9810730at2"/>
<evidence type="ECO:0000256" key="2">
    <source>
        <dbReference type="ARBA" id="ARBA00004370"/>
    </source>
</evidence>
<reference evidence="18 19" key="1">
    <citation type="submission" date="2016-09" db="EMBL/GenBank/DDBJ databases">
        <title>Genomic Taxonomy of the Vibrionaceae.</title>
        <authorList>
            <person name="Gonzalez-Castillo A."/>
            <person name="Gomez-Gil B."/>
            <person name="Enciso-Ibarra K."/>
        </authorList>
    </citation>
    <scope>NUCLEOTIDE SEQUENCE [LARGE SCALE GENOMIC DNA]</scope>
    <source>
        <strain evidence="18 19">CAIM 703</strain>
    </source>
</reference>
<dbReference type="GO" id="GO:0016787">
    <property type="term" value="F:hydrolase activity"/>
    <property type="evidence" value="ECO:0007669"/>
    <property type="project" value="UniProtKB-KW"/>
</dbReference>
<dbReference type="Pfam" id="PF22673">
    <property type="entry name" value="MCP-like_PDC_1"/>
    <property type="match status" value="1"/>
</dbReference>
<evidence type="ECO:0000256" key="1">
    <source>
        <dbReference type="ARBA" id="ARBA00000085"/>
    </source>
</evidence>
<dbReference type="PANTHER" id="PTHR45339">
    <property type="entry name" value="HYBRID SIGNAL TRANSDUCTION HISTIDINE KINASE J"/>
    <property type="match status" value="1"/>
</dbReference>
<keyword evidence="5" id="KW-0808">Transferase</keyword>
<evidence type="ECO:0000256" key="7">
    <source>
        <dbReference type="ARBA" id="ARBA00022741"/>
    </source>
</evidence>